<evidence type="ECO:0000256" key="1">
    <source>
        <dbReference type="ARBA" id="ARBA00005446"/>
    </source>
</evidence>
<dbReference type="SUPFAM" id="SSF52540">
    <property type="entry name" value="P-loop containing nucleoside triphosphate hydrolases"/>
    <property type="match status" value="1"/>
</dbReference>
<proteinExistence type="inferred from homology"/>
<accession>A0A6A4GLH1</accession>
<name>A0A6A4GLH1_9AGAR</name>
<evidence type="ECO:0000313" key="3">
    <source>
        <dbReference type="EMBL" id="KAE9386074.1"/>
    </source>
</evidence>
<dbReference type="OrthoDB" id="3260945at2759"/>
<dbReference type="GO" id="GO:0005524">
    <property type="term" value="F:ATP binding"/>
    <property type="evidence" value="ECO:0007669"/>
    <property type="project" value="InterPro"/>
</dbReference>
<dbReference type="Gene3D" id="3.40.50.300">
    <property type="entry name" value="P-loop containing nucleotide triphosphate hydrolases"/>
    <property type="match status" value="1"/>
</dbReference>
<protein>
    <recommendedName>
        <fullName evidence="2">Helicase ATP-binding domain-containing protein</fullName>
    </recommendedName>
</protein>
<comment type="similarity">
    <text evidence="1">Belongs to the helicase family. RecQ subfamily.</text>
</comment>
<dbReference type="PANTHER" id="PTHR13710:SF120">
    <property type="entry name" value="BIFUNCTIONAL 3'-5' EXONUCLEASE_ATP-DEPENDENT HELICASE WRN"/>
    <property type="match status" value="1"/>
</dbReference>
<dbReference type="GO" id="GO:0005737">
    <property type="term" value="C:cytoplasm"/>
    <property type="evidence" value="ECO:0007669"/>
    <property type="project" value="TreeGrafter"/>
</dbReference>
<evidence type="ECO:0000259" key="2">
    <source>
        <dbReference type="PROSITE" id="PS51192"/>
    </source>
</evidence>
<dbReference type="Proteomes" id="UP000799118">
    <property type="component" value="Unassembled WGS sequence"/>
</dbReference>
<dbReference type="GO" id="GO:0009378">
    <property type="term" value="F:four-way junction helicase activity"/>
    <property type="evidence" value="ECO:0007669"/>
    <property type="project" value="TreeGrafter"/>
</dbReference>
<dbReference type="InterPro" id="IPR027417">
    <property type="entry name" value="P-loop_NTPase"/>
</dbReference>
<organism evidence="3 4">
    <name type="scientific">Gymnopus androsaceus JB14</name>
    <dbReference type="NCBI Taxonomy" id="1447944"/>
    <lineage>
        <taxon>Eukaryota</taxon>
        <taxon>Fungi</taxon>
        <taxon>Dikarya</taxon>
        <taxon>Basidiomycota</taxon>
        <taxon>Agaricomycotina</taxon>
        <taxon>Agaricomycetes</taxon>
        <taxon>Agaricomycetidae</taxon>
        <taxon>Agaricales</taxon>
        <taxon>Marasmiineae</taxon>
        <taxon>Omphalotaceae</taxon>
        <taxon>Gymnopus</taxon>
    </lineage>
</organism>
<dbReference type="InterPro" id="IPR011545">
    <property type="entry name" value="DEAD/DEAH_box_helicase_dom"/>
</dbReference>
<dbReference type="PANTHER" id="PTHR13710">
    <property type="entry name" value="DNA HELICASE RECQ FAMILY MEMBER"/>
    <property type="match status" value="1"/>
</dbReference>
<gene>
    <name evidence="3" type="ORF">BT96DRAFT_1006436</name>
</gene>
<dbReference type="GO" id="GO:0003676">
    <property type="term" value="F:nucleic acid binding"/>
    <property type="evidence" value="ECO:0007669"/>
    <property type="project" value="InterPro"/>
</dbReference>
<dbReference type="GO" id="GO:0005634">
    <property type="term" value="C:nucleus"/>
    <property type="evidence" value="ECO:0007669"/>
    <property type="project" value="TreeGrafter"/>
</dbReference>
<evidence type="ECO:0000313" key="4">
    <source>
        <dbReference type="Proteomes" id="UP000799118"/>
    </source>
</evidence>
<feature type="domain" description="Helicase ATP-binding" evidence="2">
    <location>
        <begin position="64"/>
        <end position="262"/>
    </location>
</feature>
<dbReference type="InterPro" id="IPR014001">
    <property type="entry name" value="Helicase_ATP-bd"/>
</dbReference>
<keyword evidence="4" id="KW-1185">Reference proteome</keyword>
<dbReference type="EMBL" id="ML769915">
    <property type="protein sequence ID" value="KAE9386074.1"/>
    <property type="molecule type" value="Genomic_DNA"/>
</dbReference>
<dbReference type="AlphaFoldDB" id="A0A6A4GLH1"/>
<dbReference type="PROSITE" id="PS51192">
    <property type="entry name" value="HELICASE_ATP_BIND_1"/>
    <property type="match status" value="1"/>
</dbReference>
<reference evidence="3" key="1">
    <citation type="journal article" date="2019" name="Environ. Microbiol.">
        <title>Fungal ecological strategies reflected in gene transcription - a case study of two litter decomposers.</title>
        <authorList>
            <person name="Barbi F."/>
            <person name="Kohler A."/>
            <person name="Barry K."/>
            <person name="Baskaran P."/>
            <person name="Daum C."/>
            <person name="Fauchery L."/>
            <person name="Ihrmark K."/>
            <person name="Kuo A."/>
            <person name="LaButti K."/>
            <person name="Lipzen A."/>
            <person name="Morin E."/>
            <person name="Grigoriev I.V."/>
            <person name="Henrissat B."/>
            <person name="Lindahl B."/>
            <person name="Martin F."/>
        </authorList>
    </citation>
    <scope>NUCLEOTIDE SEQUENCE</scope>
    <source>
        <strain evidence="3">JB14</strain>
    </source>
</reference>
<dbReference type="GO" id="GO:0000724">
    <property type="term" value="P:double-strand break repair via homologous recombination"/>
    <property type="evidence" value="ECO:0007669"/>
    <property type="project" value="TreeGrafter"/>
</dbReference>
<dbReference type="Pfam" id="PF00270">
    <property type="entry name" value="DEAD"/>
    <property type="match status" value="1"/>
</dbReference>
<dbReference type="GO" id="GO:0043138">
    <property type="term" value="F:3'-5' DNA helicase activity"/>
    <property type="evidence" value="ECO:0007669"/>
    <property type="project" value="TreeGrafter"/>
</dbReference>
<sequence>MAAKRNPRKYCQRLSTSFTDNQYPFTLQSHKADRFFEGNRVIITDSQCVFKWPEGLREFQLHCIPKILNNNDVFAITATGDRKSALFAIPPLVHLEISQNRNEYPNFNIRIREKPVGIVVTPTKGLANNIVKQLAKDFNITGFAYTAENPTKKKRKAGINIINEITSCQFQVVCVDPEHLREWEWYLIAASPFFHQNVIFACAEEGHIIDEWGLDFRPLFQHIGSFFRGHLPSNISVFSITVTMQPGEPLRSVCSTLGLSGTRFHLNAGRIARDLTKLGQRVIFITSSELTKIKKIAEAADEILVTSISKLKPSIDPAKVVFFSETFCYVACGNQIYTNPPLETSLLDCIAAGCLVPCDLCCCRYSIPEDPYSESRGKKKARKKANELKKKELEEVKISLTDYASQLYLEEKSCSSRLCTCSAYFPQSLADKLSKNLLKITTCDSLDAILTSSSWPFINSQGIKLFQLILSLQQKIKHAWKSKTKLQSKKAHTYLESSDIKMSSTSEIDIAPSSISVPSKH</sequence>
<dbReference type="GO" id="GO:0005694">
    <property type="term" value="C:chromosome"/>
    <property type="evidence" value="ECO:0007669"/>
    <property type="project" value="TreeGrafter"/>
</dbReference>
<dbReference type="SMART" id="SM00487">
    <property type="entry name" value="DEXDc"/>
    <property type="match status" value="1"/>
</dbReference>